<dbReference type="AlphaFoldDB" id="A0A146G7I8"/>
<gene>
    <name evidence="4" type="ORF">TSACC_21888</name>
</gene>
<dbReference type="Pfam" id="PF20695">
    <property type="entry name" value="UbiD_N"/>
    <property type="match status" value="1"/>
</dbReference>
<feature type="domain" description="3-octaprenyl-4-hydroxybenzoate carboxy-lyase-like C-terminal" evidence="3">
    <location>
        <begin position="354"/>
        <end position="476"/>
    </location>
</feature>
<dbReference type="GO" id="GO:0006744">
    <property type="term" value="P:ubiquinone biosynthetic process"/>
    <property type="evidence" value="ECO:0007669"/>
    <property type="project" value="TreeGrafter"/>
</dbReference>
<feature type="domain" description="3-octaprenyl-4-hydroxybenzoate carboxy-lyase-like N-terminal" evidence="2">
    <location>
        <begin position="10"/>
        <end position="89"/>
    </location>
</feature>
<accession>A0A146G7I8</accession>
<dbReference type="Proteomes" id="UP000076023">
    <property type="component" value="Unassembled WGS sequence"/>
</dbReference>
<dbReference type="FunCoup" id="A0A146G7I8">
    <property type="interactions" value="335"/>
</dbReference>
<dbReference type="InParanoid" id="A0A146G7I8"/>
<name>A0A146G7I8_TERSA</name>
<dbReference type="Pfam" id="PF01977">
    <property type="entry name" value="UbiD"/>
    <property type="match status" value="1"/>
</dbReference>
<feature type="domain" description="3-octaprenyl-4-hydroxybenzoate carboxy-lyase-like Rift-related" evidence="1">
    <location>
        <begin position="159"/>
        <end position="348"/>
    </location>
</feature>
<dbReference type="OrthoDB" id="9809841at2"/>
<evidence type="ECO:0000259" key="2">
    <source>
        <dbReference type="Pfam" id="PF20695"/>
    </source>
</evidence>
<sequence length="508" mass="56154">MAYSSYRDFVETLERHGELKRISSPVATELEITELADREMKSPGGGKALLIEKPTINGVVSPFPVAINTMGSWKRMALAIGAESVEAVAEELGMLMKAKPPTSIKEALKLFSTAIELRHAKPRKVKTGPCKEIIHRFDAPASHTGEWPAAPDVADLSTINTQPPTLLDIPILRCWPLDGGRFVTLPCVVTRDPDTGERNLGMYRVQVYDGQTTGMHWQLQKVAARHGRRYYETGQRMPVTIFLGGDPAFPFAATAPLPDGLDEFLLAGYLRRKSIDLVKCETNDLEVPADADFVIEGYIDPTEPLRMEGPFGDHTGYYTLPEPYPVFHVTAITHRKDAVYPATIVGIPPMEDFYMGAASVKLFMPIFKMNFPEIVDIALPAEGVFHNAVFVSIKKTYPMQAYKVMHGLWGMGQMMFTKYLVVVDHDVDVHNTSEVLFHLCANTDPQRDSMLTRGPADVLDHATSEIGIGGKMGIDATRKMAGEGFKRGWPPLIKMDPAVKAAVDRLKG</sequence>
<evidence type="ECO:0000259" key="1">
    <source>
        <dbReference type="Pfam" id="PF01977"/>
    </source>
</evidence>
<dbReference type="GO" id="GO:0008694">
    <property type="term" value="F:4-hydroxy-3-polyprenylbenzoate decarboxylase activity"/>
    <property type="evidence" value="ECO:0007669"/>
    <property type="project" value="TreeGrafter"/>
</dbReference>
<dbReference type="GO" id="GO:0005829">
    <property type="term" value="C:cytosol"/>
    <property type="evidence" value="ECO:0007669"/>
    <property type="project" value="TreeGrafter"/>
</dbReference>
<evidence type="ECO:0000259" key="3">
    <source>
        <dbReference type="Pfam" id="PF20696"/>
    </source>
</evidence>
<dbReference type="InterPro" id="IPR002830">
    <property type="entry name" value="UbiD"/>
</dbReference>
<dbReference type="InterPro" id="IPR049383">
    <property type="entry name" value="UbiD-like_N"/>
</dbReference>
<dbReference type="SUPFAM" id="SSF143968">
    <property type="entry name" value="UbiD C-terminal domain-like"/>
    <property type="match status" value="1"/>
</dbReference>
<dbReference type="EMBL" id="BDCO01000002">
    <property type="protein sequence ID" value="GAT33471.1"/>
    <property type="molecule type" value="Genomic_DNA"/>
</dbReference>
<evidence type="ECO:0000313" key="5">
    <source>
        <dbReference type="Proteomes" id="UP000076023"/>
    </source>
</evidence>
<comment type="caution">
    <text evidence="4">The sequence shown here is derived from an EMBL/GenBank/DDBJ whole genome shotgun (WGS) entry which is preliminary data.</text>
</comment>
<dbReference type="SUPFAM" id="SSF50475">
    <property type="entry name" value="FMN-binding split barrel"/>
    <property type="match status" value="1"/>
</dbReference>
<dbReference type="PANTHER" id="PTHR30108:SF17">
    <property type="entry name" value="FERULIC ACID DECARBOXYLASE 1"/>
    <property type="match status" value="1"/>
</dbReference>
<dbReference type="NCBIfam" id="TIGR00148">
    <property type="entry name" value="UbiD family decarboxylase"/>
    <property type="match status" value="1"/>
</dbReference>
<protein>
    <submittedName>
        <fullName evidence="4">4-hydroxy-3-polyprenylbenzoate decarboxylase</fullName>
    </submittedName>
</protein>
<dbReference type="RefSeq" id="WP_075079200.1">
    <property type="nucleotide sequence ID" value="NZ_BDCO01000002.1"/>
</dbReference>
<organism evidence="4 5">
    <name type="scientific">Terrimicrobium sacchariphilum</name>
    <dbReference type="NCBI Taxonomy" id="690879"/>
    <lineage>
        <taxon>Bacteria</taxon>
        <taxon>Pseudomonadati</taxon>
        <taxon>Verrucomicrobiota</taxon>
        <taxon>Terrimicrobiia</taxon>
        <taxon>Terrimicrobiales</taxon>
        <taxon>Terrimicrobiaceae</taxon>
        <taxon>Terrimicrobium</taxon>
    </lineage>
</organism>
<dbReference type="Gene3D" id="3.40.1670.10">
    <property type="entry name" value="UbiD C-terminal domain-like"/>
    <property type="match status" value="1"/>
</dbReference>
<dbReference type="InterPro" id="IPR049381">
    <property type="entry name" value="UbiD-like_C"/>
</dbReference>
<keyword evidence="5" id="KW-1185">Reference proteome</keyword>
<dbReference type="InterPro" id="IPR048304">
    <property type="entry name" value="UbiD_Rift_dom"/>
</dbReference>
<dbReference type="STRING" id="690879.TSACC_21888"/>
<proteinExistence type="predicted"/>
<evidence type="ECO:0000313" key="4">
    <source>
        <dbReference type="EMBL" id="GAT33471.1"/>
    </source>
</evidence>
<dbReference type="PANTHER" id="PTHR30108">
    <property type="entry name" value="3-OCTAPRENYL-4-HYDROXYBENZOATE CARBOXY-LYASE-RELATED"/>
    <property type="match status" value="1"/>
</dbReference>
<reference evidence="5" key="1">
    <citation type="journal article" date="2017" name="Genome Announc.">
        <title>Draft Genome Sequence of Terrimicrobium sacchariphilum NM-5T, a Facultative Anaerobic Soil Bacterium of the Class Spartobacteria.</title>
        <authorList>
            <person name="Qiu Y.L."/>
            <person name="Tourlousse D.M."/>
            <person name="Matsuura N."/>
            <person name="Ohashi A."/>
            <person name="Sekiguchi Y."/>
        </authorList>
    </citation>
    <scope>NUCLEOTIDE SEQUENCE [LARGE SCALE GENOMIC DNA]</scope>
    <source>
        <strain evidence="5">NM-5</strain>
    </source>
</reference>
<dbReference type="Pfam" id="PF20696">
    <property type="entry name" value="UbiD_C"/>
    <property type="match status" value="1"/>
</dbReference>